<name>A0A378QHE3_MORLA</name>
<gene>
    <name evidence="3" type="ORF">NCTC7911_01714</name>
</gene>
<keyword evidence="3" id="KW-0378">Hydrolase</keyword>
<dbReference type="SUPFAM" id="SSF51126">
    <property type="entry name" value="Pectin lyase-like"/>
    <property type="match status" value="1"/>
</dbReference>
<dbReference type="Pfam" id="PF12951">
    <property type="entry name" value="PATR"/>
    <property type="match status" value="1"/>
</dbReference>
<evidence type="ECO:0000256" key="1">
    <source>
        <dbReference type="ARBA" id="ARBA00022729"/>
    </source>
</evidence>
<evidence type="ECO:0000259" key="2">
    <source>
        <dbReference type="PROSITE" id="PS51208"/>
    </source>
</evidence>
<dbReference type="Pfam" id="PF03797">
    <property type="entry name" value="Autotransporter"/>
    <property type="match status" value="1"/>
</dbReference>
<dbReference type="EMBL" id="UGQC01000001">
    <property type="protein sequence ID" value="STZ00319.1"/>
    <property type="molecule type" value="Genomic_DNA"/>
</dbReference>
<dbReference type="SUPFAM" id="SSF103515">
    <property type="entry name" value="Autotransporter"/>
    <property type="match status" value="1"/>
</dbReference>
<organism evidence="3 4">
    <name type="scientific">Moraxella lacunata</name>
    <dbReference type="NCBI Taxonomy" id="477"/>
    <lineage>
        <taxon>Bacteria</taxon>
        <taxon>Pseudomonadati</taxon>
        <taxon>Pseudomonadota</taxon>
        <taxon>Gammaproteobacteria</taxon>
        <taxon>Moraxellales</taxon>
        <taxon>Moraxellaceae</taxon>
        <taxon>Moraxella</taxon>
    </lineage>
</organism>
<sequence>MVILLSHPPREDFAEANLCGRTAEWCLAAPSTSTNYKNNGQVSTYQGTSPATARVTGTAVLVQAAYPWMKNYNLVQTILGTAKDFEDIARESPTYKGIEKYRYKLRDRDPLLSGRDKMGDYYLLPEDMPWEKREVIKNHHGKNITRESGWGLLDTEAATKGYGGFYWDDVSLDTQGTELSVFSNDLKGDKGFTKKGEGRLVFTGNNSYKGDSILEGGSLEINGQNGPSAFKVNAGELTGYGSLASITQTGGYVNNEGNLTVNGDYTMNISDANKDKAGFKAKFGNMMTVNGKVTLGGTLDLTGETKEGIITKEGNVSTVLRGKKGIDGTFANHVSSNPLFGITKVEVSPEVDEMGIVINNNPDAQSKDVLVHAYRKQAGGLVSSVPLTQSGQSVADNLDKVLSKLDDKQAGGTLNSQEKAFAERVFEAFAGMNAGSANTLAQTLSTTATNAELYKLDPTIYVNSTVNAIEQSVDSSNTFAQRLSTLKQGSFWAEAAYEEYDLDQRQAISNRKGTHQSVGIGTDLGGIKVGAQFDSSQLDVNQSVYGVTNKADTKLMSVSVGASKSLGNDNYLSGFVKGSVLDGKATYHNGNKTDLQGKALGVGLQLGKHNQVTPKLSVNPFVSANYHHYDHDDKVMNDGINTIHDIDVKQLQLGLGVNANYQVTPNLELYGGLSFYEAVKRDATINTNYTGTDTALSFNGWDIGKDKYKATLGLNHRITPNNTLSLSYDYAGSEHTDSSQVKLGLVSRF</sequence>
<dbReference type="NCBIfam" id="TIGR02601">
    <property type="entry name" value="autotrns_rpt"/>
    <property type="match status" value="1"/>
</dbReference>
<evidence type="ECO:0000313" key="4">
    <source>
        <dbReference type="Proteomes" id="UP000254107"/>
    </source>
</evidence>
<dbReference type="AlphaFoldDB" id="A0A378QHE3"/>
<dbReference type="InterPro" id="IPR000209">
    <property type="entry name" value="Peptidase_S8/S53_dom"/>
</dbReference>
<evidence type="ECO:0000313" key="3">
    <source>
        <dbReference type="EMBL" id="STZ00319.1"/>
    </source>
</evidence>
<dbReference type="InterPro" id="IPR036709">
    <property type="entry name" value="Autotransporte_beta_dom_sf"/>
</dbReference>
<feature type="domain" description="Autotransporter" evidence="2">
    <location>
        <begin position="484"/>
        <end position="749"/>
    </location>
</feature>
<dbReference type="EC" id="3.4.21.-" evidence="3"/>
<dbReference type="SUPFAM" id="SSF52743">
    <property type="entry name" value="Subtilisin-like"/>
    <property type="match status" value="1"/>
</dbReference>
<dbReference type="InterPro" id="IPR013425">
    <property type="entry name" value="Autotrns_rpt"/>
</dbReference>
<proteinExistence type="predicted"/>
<accession>A0A378QHE3</accession>
<dbReference type="GO" id="GO:0004252">
    <property type="term" value="F:serine-type endopeptidase activity"/>
    <property type="evidence" value="ECO:0007669"/>
    <property type="project" value="InterPro"/>
</dbReference>
<dbReference type="SMART" id="SM00869">
    <property type="entry name" value="Autotransporter"/>
    <property type="match status" value="1"/>
</dbReference>
<protein>
    <submittedName>
        <fullName evidence="3">Extracellular serine protease</fullName>
        <ecNumber evidence="3">3.4.21.-</ecNumber>
    </submittedName>
</protein>
<keyword evidence="4" id="KW-1185">Reference proteome</keyword>
<dbReference type="InterPro" id="IPR011050">
    <property type="entry name" value="Pectin_lyase_fold/virulence"/>
</dbReference>
<dbReference type="Pfam" id="PF00082">
    <property type="entry name" value="Peptidase_S8"/>
    <property type="match status" value="1"/>
</dbReference>
<dbReference type="GO" id="GO:0006508">
    <property type="term" value="P:proteolysis"/>
    <property type="evidence" value="ECO:0007669"/>
    <property type="project" value="UniProtKB-KW"/>
</dbReference>
<dbReference type="Proteomes" id="UP000254107">
    <property type="component" value="Unassembled WGS sequence"/>
</dbReference>
<dbReference type="InterPro" id="IPR005546">
    <property type="entry name" value="Autotransporte_beta"/>
</dbReference>
<dbReference type="Gene3D" id="2.40.128.130">
    <property type="entry name" value="Autotransporter beta-domain"/>
    <property type="match status" value="1"/>
</dbReference>
<keyword evidence="1" id="KW-0732">Signal</keyword>
<dbReference type="Gene3D" id="3.40.50.200">
    <property type="entry name" value="Peptidase S8/S53 domain"/>
    <property type="match status" value="1"/>
</dbReference>
<dbReference type="PROSITE" id="PS51208">
    <property type="entry name" value="AUTOTRANSPORTER"/>
    <property type="match status" value="1"/>
</dbReference>
<reference evidence="3 4" key="1">
    <citation type="submission" date="2018-06" db="EMBL/GenBank/DDBJ databases">
        <authorList>
            <consortium name="Pathogen Informatics"/>
            <person name="Doyle S."/>
        </authorList>
    </citation>
    <scope>NUCLEOTIDE SEQUENCE [LARGE SCALE GENOMIC DNA]</scope>
    <source>
        <strain evidence="3 4">NCTC7911</strain>
    </source>
</reference>
<keyword evidence="3" id="KW-0645">Protease</keyword>
<dbReference type="InterPro" id="IPR036852">
    <property type="entry name" value="Peptidase_S8/S53_dom_sf"/>
</dbReference>